<dbReference type="RefSeq" id="WP_344273837.1">
    <property type="nucleotide sequence ID" value="NZ_BAAAMR010000059.1"/>
</dbReference>
<keyword evidence="2" id="KW-0472">Membrane</keyword>
<evidence type="ECO:0000313" key="3">
    <source>
        <dbReference type="EMBL" id="GAA2152164.1"/>
    </source>
</evidence>
<name>A0ABP5LW49_9ACTN</name>
<evidence type="ECO:0000313" key="4">
    <source>
        <dbReference type="Proteomes" id="UP001501020"/>
    </source>
</evidence>
<evidence type="ECO:0008006" key="5">
    <source>
        <dbReference type="Google" id="ProtNLM"/>
    </source>
</evidence>
<keyword evidence="2" id="KW-1133">Transmembrane helix</keyword>
<protein>
    <recommendedName>
        <fullName evidence="5">VWA domain-containing protein</fullName>
    </recommendedName>
</protein>
<keyword evidence="4" id="KW-1185">Reference proteome</keyword>
<keyword evidence="2" id="KW-0812">Transmembrane</keyword>
<evidence type="ECO:0000256" key="2">
    <source>
        <dbReference type="SAM" id="Phobius"/>
    </source>
</evidence>
<organism evidence="3 4">
    <name type="scientific">Actinomadura napierensis</name>
    <dbReference type="NCBI Taxonomy" id="267854"/>
    <lineage>
        <taxon>Bacteria</taxon>
        <taxon>Bacillati</taxon>
        <taxon>Actinomycetota</taxon>
        <taxon>Actinomycetes</taxon>
        <taxon>Streptosporangiales</taxon>
        <taxon>Thermomonosporaceae</taxon>
        <taxon>Actinomadura</taxon>
    </lineage>
</organism>
<evidence type="ECO:0000256" key="1">
    <source>
        <dbReference type="SAM" id="MobiDB-lite"/>
    </source>
</evidence>
<dbReference type="Gene3D" id="3.40.50.410">
    <property type="entry name" value="von Willebrand factor, type A domain"/>
    <property type="match status" value="1"/>
</dbReference>
<feature type="compositionally biased region" description="Gly residues" evidence="1">
    <location>
        <begin position="221"/>
        <end position="239"/>
    </location>
</feature>
<comment type="caution">
    <text evidence="3">The sequence shown here is derived from an EMBL/GenBank/DDBJ whole genome shotgun (WGS) entry which is preliminary data.</text>
</comment>
<reference evidence="4" key="1">
    <citation type="journal article" date="2019" name="Int. J. Syst. Evol. Microbiol.">
        <title>The Global Catalogue of Microorganisms (GCM) 10K type strain sequencing project: providing services to taxonomists for standard genome sequencing and annotation.</title>
        <authorList>
            <consortium name="The Broad Institute Genomics Platform"/>
            <consortium name="The Broad Institute Genome Sequencing Center for Infectious Disease"/>
            <person name="Wu L."/>
            <person name="Ma J."/>
        </authorList>
    </citation>
    <scope>NUCLEOTIDE SEQUENCE [LARGE SCALE GENOMIC DNA]</scope>
    <source>
        <strain evidence="4">JCM 13850</strain>
    </source>
</reference>
<accession>A0ABP5LW49</accession>
<feature type="transmembrane region" description="Helical" evidence="2">
    <location>
        <begin position="87"/>
        <end position="108"/>
    </location>
</feature>
<gene>
    <name evidence="3" type="ORF">GCM10009727_57660</name>
</gene>
<proteinExistence type="predicted"/>
<sequence length="705" mass="73588">MTEPPGGERSRPPERRIAGIRADHLLQAIFIELCSGVIVGVLAKLVHDVSWTSTLIVPGAVVLATVGLVVLFPAAARRALEWLAKKWNGAAVAWTLAGGAVMALVVGATAGVNDLREQVGGCGQPLELRVLAPPEALTPLRAAANEFADEGESRGCRRYGITVVPDSGPVPLYDAFRRLWRRSGQADEPHADDEQLFGPQPDIWIPSSTAEFDYVPKTPGQVGGTKGTALGAGGGGGGAAERPAEGDPYFVPRGSLGTSPLVLALFTRAHESVADPTAAPISPSTAALLRRFADAGVDLHAIARPVPETSAAALAVTPALYGSTQGDDNSGDERFAEPANLVAPDGVSLLCRFRQEAAAGNAGPPDDIAVAVPEQVLYDYDMGRPLGDRCGGVDADDPSYAKWVLHPYYATDLPTLNYPFVQVRWRGQDTEARNTAVTEFHDWLVRHPLTMQGFRDGSGYVPSAREGDTRHYYLSRLQSAAGGDLIPNEVSLDPPKGVRETLTAIGAARPRVSVSLMLDVSGSMGGAARSGGGSRLAQGTSFLQSLVSQLQTNDRAGLQVSSATASPTGAGTFGNVPRDAASPDQKNLITGRLQAVASGGGDQALSDAIAAADTGSGKEDLVLVTDGQVPRTNPHLASRASWLAGDFRRRHPDLRLTVVLTGPVGCDASPVSEIVAALGAKGKGCVPLTDAPVDEQAAQLLSELR</sequence>
<feature type="transmembrane region" description="Helical" evidence="2">
    <location>
        <begin position="55"/>
        <end position="75"/>
    </location>
</feature>
<dbReference type="EMBL" id="BAAAMR010000059">
    <property type="protein sequence ID" value="GAA2152164.1"/>
    <property type="molecule type" value="Genomic_DNA"/>
</dbReference>
<feature type="region of interest" description="Disordered" evidence="1">
    <location>
        <begin position="214"/>
        <end position="246"/>
    </location>
</feature>
<dbReference type="SUPFAM" id="SSF53300">
    <property type="entry name" value="vWA-like"/>
    <property type="match status" value="1"/>
</dbReference>
<dbReference type="InterPro" id="IPR036465">
    <property type="entry name" value="vWFA_dom_sf"/>
</dbReference>
<feature type="region of interest" description="Disordered" evidence="1">
    <location>
        <begin position="562"/>
        <end position="582"/>
    </location>
</feature>
<dbReference type="Proteomes" id="UP001501020">
    <property type="component" value="Unassembled WGS sequence"/>
</dbReference>